<dbReference type="CDD" id="cd06583">
    <property type="entry name" value="PGRP"/>
    <property type="match status" value="1"/>
</dbReference>
<evidence type="ECO:0000256" key="8">
    <source>
        <dbReference type="ARBA" id="ARBA00022801"/>
    </source>
</evidence>
<evidence type="ECO:0000256" key="1">
    <source>
        <dbReference type="ARBA" id="ARBA00001561"/>
    </source>
</evidence>
<comment type="cofactor">
    <cofactor evidence="2">
        <name>Zn(2+)</name>
        <dbReference type="ChEBI" id="CHEBI:29105"/>
    </cofactor>
</comment>
<keyword evidence="10" id="KW-0961">Cell wall biogenesis/degradation</keyword>
<dbReference type="SUPFAM" id="SSF55846">
    <property type="entry name" value="N-acetylmuramoyl-L-alanine amidase-like"/>
    <property type="match status" value="1"/>
</dbReference>
<name>A0A8S0XH32_9GAMM</name>
<dbReference type="InterPro" id="IPR002502">
    <property type="entry name" value="Amidase_domain"/>
</dbReference>
<dbReference type="AlphaFoldDB" id="A0A8S0XH32"/>
<dbReference type="PANTHER" id="PTHR30417">
    <property type="entry name" value="N-ACETYLMURAMOYL-L-ALANINE AMIDASE AMID"/>
    <property type="match status" value="1"/>
</dbReference>
<keyword evidence="9" id="KW-0862">Zinc</keyword>
<dbReference type="GO" id="GO:0046872">
    <property type="term" value="F:metal ion binding"/>
    <property type="evidence" value="ECO:0007669"/>
    <property type="project" value="UniProtKB-KW"/>
</dbReference>
<evidence type="ECO:0000256" key="3">
    <source>
        <dbReference type="ARBA" id="ARBA00004496"/>
    </source>
</evidence>
<evidence type="ECO:0000256" key="6">
    <source>
        <dbReference type="ARBA" id="ARBA00022490"/>
    </source>
</evidence>
<dbReference type="NCBIfam" id="NF008758">
    <property type="entry name" value="PRK11789.1"/>
    <property type="match status" value="1"/>
</dbReference>
<keyword evidence="7" id="KW-0479">Metal-binding</keyword>
<dbReference type="Pfam" id="PF01510">
    <property type="entry name" value="Amidase_2"/>
    <property type="match status" value="1"/>
</dbReference>
<keyword evidence="6" id="KW-0963">Cytoplasm</keyword>
<dbReference type="GO" id="GO:0071555">
    <property type="term" value="P:cell wall organization"/>
    <property type="evidence" value="ECO:0007669"/>
    <property type="project" value="UniProtKB-KW"/>
</dbReference>
<evidence type="ECO:0000256" key="2">
    <source>
        <dbReference type="ARBA" id="ARBA00001947"/>
    </source>
</evidence>
<comment type="caution">
    <text evidence="14">The sequence shown here is derived from an EMBL/GenBank/DDBJ whole genome shotgun (WGS) entry which is preliminary data.</text>
</comment>
<dbReference type="GO" id="GO:0008745">
    <property type="term" value="F:N-acetylmuramoyl-L-alanine amidase activity"/>
    <property type="evidence" value="ECO:0007669"/>
    <property type="project" value="UniProtKB-EC"/>
</dbReference>
<dbReference type="EMBL" id="CADCXN010000072">
    <property type="protein sequence ID" value="CAA9891521.1"/>
    <property type="molecule type" value="Genomic_DNA"/>
</dbReference>
<evidence type="ECO:0000256" key="11">
    <source>
        <dbReference type="ARBA" id="ARBA00039257"/>
    </source>
</evidence>
<evidence type="ECO:0000256" key="9">
    <source>
        <dbReference type="ARBA" id="ARBA00022833"/>
    </source>
</evidence>
<comment type="catalytic activity">
    <reaction evidence="1">
        <text>Hydrolyzes the link between N-acetylmuramoyl residues and L-amino acid residues in certain cell-wall glycopeptides.</text>
        <dbReference type="EC" id="3.5.1.28"/>
    </reaction>
</comment>
<proteinExistence type="inferred from homology"/>
<sequence>MKINNHWLTTVARTPSPNFDERPDAKDISLLVIHCISLPPDEFGGIYIDQLFCNRLNPEEHPYFKDVYQLSVSAHVLIKRSGKIVQYVPFDKRAWHAGKSSYQGREQCNDYSIGIELEGTERIAYTQAQYRQLAAVIRLLLESYPHLSAQRIAGHSEIAPGRKTDPGESFDWQKLFSLLT</sequence>
<protein>
    <recommendedName>
        <fullName evidence="11">1,6-anhydro-N-acetylmuramyl-L-alanine amidase AmpD</fullName>
        <ecNumber evidence="5">3.5.1.28</ecNumber>
    </recommendedName>
    <alternativeName>
        <fullName evidence="12">N-acetylmuramoyl-L-alanine amidase</fullName>
    </alternativeName>
</protein>
<keyword evidence="15" id="KW-1185">Reference proteome</keyword>
<evidence type="ECO:0000259" key="13">
    <source>
        <dbReference type="SMART" id="SM00644"/>
    </source>
</evidence>
<evidence type="ECO:0000313" key="14">
    <source>
        <dbReference type="EMBL" id="CAA9891521.1"/>
    </source>
</evidence>
<comment type="similarity">
    <text evidence="4">Belongs to the N-acetylmuramoyl-L-alanine amidase 2 family.</text>
</comment>
<reference evidence="14 15" key="1">
    <citation type="submission" date="2020-02" db="EMBL/GenBank/DDBJ databases">
        <authorList>
            <person name="Hogendoorn C."/>
        </authorList>
    </citation>
    <scope>NUCLEOTIDE SEQUENCE [LARGE SCALE GENOMIC DNA]</scope>
    <source>
        <strain evidence="14">METHB21</strain>
    </source>
</reference>
<dbReference type="EC" id="3.5.1.28" evidence="5"/>
<evidence type="ECO:0000256" key="10">
    <source>
        <dbReference type="ARBA" id="ARBA00023316"/>
    </source>
</evidence>
<dbReference type="SMART" id="SM00644">
    <property type="entry name" value="Ami_2"/>
    <property type="match status" value="1"/>
</dbReference>
<organism evidence="14 15">
    <name type="scientific">Candidatus Methylobacter favarea</name>
    <dbReference type="NCBI Taxonomy" id="2707345"/>
    <lineage>
        <taxon>Bacteria</taxon>
        <taxon>Pseudomonadati</taxon>
        <taxon>Pseudomonadota</taxon>
        <taxon>Gammaproteobacteria</taxon>
        <taxon>Methylococcales</taxon>
        <taxon>Methylococcaceae</taxon>
        <taxon>Methylobacter</taxon>
    </lineage>
</organism>
<dbReference type="PANTHER" id="PTHR30417:SF4">
    <property type="entry name" value="1,6-ANHYDRO-N-ACETYLMURAMYL-L-ALANINE AMIDASE AMPD"/>
    <property type="match status" value="1"/>
</dbReference>
<dbReference type="InterPro" id="IPR036505">
    <property type="entry name" value="Amidase/PGRP_sf"/>
</dbReference>
<evidence type="ECO:0000313" key="15">
    <source>
        <dbReference type="Proteomes" id="UP000494216"/>
    </source>
</evidence>
<gene>
    <name evidence="14" type="primary">ampD</name>
    <name evidence="14" type="ORF">METHB2_420035</name>
</gene>
<evidence type="ECO:0000256" key="12">
    <source>
        <dbReference type="ARBA" id="ARBA00042615"/>
    </source>
</evidence>
<dbReference type="Proteomes" id="UP000494216">
    <property type="component" value="Unassembled WGS sequence"/>
</dbReference>
<evidence type="ECO:0000256" key="7">
    <source>
        <dbReference type="ARBA" id="ARBA00022723"/>
    </source>
</evidence>
<dbReference type="FunFam" id="3.40.80.10:FF:000002">
    <property type="entry name" value="1,6-anhydro-N-acetylmuramyl-L-alanine amidase"/>
    <property type="match status" value="1"/>
</dbReference>
<dbReference type="GO" id="GO:0005737">
    <property type="term" value="C:cytoplasm"/>
    <property type="evidence" value="ECO:0007669"/>
    <property type="project" value="UniProtKB-SubCell"/>
</dbReference>
<dbReference type="RefSeq" id="WP_174626379.1">
    <property type="nucleotide sequence ID" value="NZ_CADCXN010000072.1"/>
</dbReference>
<evidence type="ECO:0000256" key="5">
    <source>
        <dbReference type="ARBA" id="ARBA00011901"/>
    </source>
</evidence>
<dbReference type="InterPro" id="IPR051206">
    <property type="entry name" value="NAMLAA_amidase_2"/>
</dbReference>
<dbReference type="Gene3D" id="3.40.80.10">
    <property type="entry name" value="Peptidoglycan recognition protein-like"/>
    <property type="match status" value="1"/>
</dbReference>
<evidence type="ECO:0000256" key="4">
    <source>
        <dbReference type="ARBA" id="ARBA00007553"/>
    </source>
</evidence>
<feature type="domain" description="N-acetylmuramoyl-L-alanine amidase" evidence="13">
    <location>
        <begin position="16"/>
        <end position="167"/>
    </location>
</feature>
<dbReference type="GO" id="GO:0009253">
    <property type="term" value="P:peptidoglycan catabolic process"/>
    <property type="evidence" value="ECO:0007669"/>
    <property type="project" value="InterPro"/>
</dbReference>
<keyword evidence="8 14" id="KW-0378">Hydrolase</keyword>
<dbReference type="GO" id="GO:0009254">
    <property type="term" value="P:peptidoglycan turnover"/>
    <property type="evidence" value="ECO:0007669"/>
    <property type="project" value="TreeGrafter"/>
</dbReference>
<comment type="subcellular location">
    <subcellularLocation>
        <location evidence="3">Cytoplasm</location>
    </subcellularLocation>
</comment>
<accession>A0A8S0XH32</accession>